<dbReference type="EMBL" id="CABWLC010000007">
    <property type="protein sequence ID" value="VXA83560.1"/>
    <property type="molecule type" value="Genomic_DNA"/>
</dbReference>
<organism evidence="1 2">
    <name type="scientific">Aeromonas veronii</name>
    <dbReference type="NCBI Taxonomy" id="654"/>
    <lineage>
        <taxon>Bacteria</taxon>
        <taxon>Pseudomonadati</taxon>
        <taxon>Pseudomonadota</taxon>
        <taxon>Gammaproteobacteria</taxon>
        <taxon>Aeromonadales</taxon>
        <taxon>Aeromonadaceae</taxon>
        <taxon>Aeromonas</taxon>
    </lineage>
</organism>
<sequence>MRFSVIQQPRFINRGWIGLLSLQQTGTPCSATLAQDTVNQTIGHGLLGGHEVVTIGVTLDGSHVLTGVECQALVQGIFDLQDLLGVDLDIRCLTLEATQRLVDHHAGVRQAETLALGAASKQEGTHGAGLPHADGADIRLDELHGVVDGHTCSHRTTRRVDVNIDVLVRILGLEEQQLGNHQIGHVIFNLTGQEDHPLFQQTGVNIVGTFTLGSLFDHDGDQRIAGRIGHIVIVLVHKALSLK</sequence>
<dbReference type="Proteomes" id="UP000439123">
    <property type="component" value="Unassembled WGS sequence"/>
</dbReference>
<dbReference type="AlphaFoldDB" id="A0A653KWY4"/>
<evidence type="ECO:0000313" key="2">
    <source>
        <dbReference type="Proteomes" id="UP000439123"/>
    </source>
</evidence>
<gene>
    <name evidence="1" type="ORF">AERO8C_150249</name>
</gene>
<accession>A0A653KWY4</accession>
<reference evidence="1 2" key="1">
    <citation type="submission" date="2019-10" db="EMBL/GenBank/DDBJ databases">
        <authorList>
            <person name="Karimi E."/>
        </authorList>
    </citation>
    <scope>NUCLEOTIDE SEQUENCE [LARGE SCALE GENOMIC DNA]</scope>
    <source>
        <strain evidence="1">Aeromonas sp. 8C</strain>
    </source>
</reference>
<protein>
    <submittedName>
        <fullName evidence="1">Uncharacterized protein</fullName>
    </submittedName>
</protein>
<name>A0A653KWY4_AERVE</name>
<proteinExistence type="predicted"/>
<evidence type="ECO:0000313" key="1">
    <source>
        <dbReference type="EMBL" id="VXA83560.1"/>
    </source>
</evidence>